<sequence length="735" mass="78551">MRKMRYAAAAVATAALVASTATTASAATEPEENVFLKPHVLDAWYEYAASDTFAELQQQGKMATPNVYLADVARGTDTTGADPADYWYVRNGVPDDGVTLAPEAILYANLERLKAAGKIDNFNFTLVMNLPHSENVSTAEAYEWMDGILAEAGSSDPADVQPATGWWDVTTYQGGTFVETANGGVTSSSDTGMREITVTLDGQPFGVTHYWGWYSATPNSPKQKISIYVPENVRDDSPTFFRTNNGGWASNNFAATIVNGGSYNTGNLAFNTVMGGGNNNPAVLGEILDRGMILVSYGARSMNDAPVNGEYQGHSPATMTDTKAAIRFLKYNQVYGGLPGDPERVIIHGMSGGGGLTTAVASSGNSSDYFDSLAEIGALGLSVNGGGYADDPAVGDDVFATFSSAPIIDSFRADHLAEWMYNETRQKIRDGVYANETGITSGRNNPTALAEWQFLSAAVLAQKGDDYTYELGLTPASVKRTLLDMMETSLELTLNENKSYRPALVDVSTVTTAVEAEAALDVFLRQQDSNRAANWAGLPLDWYTVTGTQGAFEVTISDSDWDGLTEYLYWVSQWTKGTPISTAQGLPAGLGKGGPFAGGEGFLFGTSDASYTHLNQVSWAMDPTNWHLFGVEASTNPVTAQRQAENRAIAVTLFDVLPGPSYEVVRRHIDIAERDGDLTGKALSEVLKHVDKAEQLDGKASSSAVKTQLDNAIRKSGLPSDANVVKAIQALADAS</sequence>
<keyword evidence="4" id="KW-1185">Reference proteome</keyword>
<feature type="domain" description="BD-FAE-like" evidence="2">
    <location>
        <begin position="258"/>
        <end position="368"/>
    </location>
</feature>
<dbReference type="InterPro" id="IPR029058">
    <property type="entry name" value="AB_hydrolase_fold"/>
</dbReference>
<dbReference type="SUPFAM" id="SSF53474">
    <property type="entry name" value="alpha/beta-Hydrolases"/>
    <property type="match status" value="1"/>
</dbReference>
<dbReference type="Pfam" id="PF20434">
    <property type="entry name" value="BD-FAE"/>
    <property type="match status" value="1"/>
</dbReference>
<organism evidence="3 4">
    <name type="scientific">Microbacterium immunditiarum</name>
    <dbReference type="NCBI Taxonomy" id="337480"/>
    <lineage>
        <taxon>Bacteria</taxon>
        <taxon>Bacillati</taxon>
        <taxon>Actinomycetota</taxon>
        <taxon>Actinomycetes</taxon>
        <taxon>Micrococcales</taxon>
        <taxon>Microbacteriaceae</taxon>
        <taxon>Microbacterium</taxon>
    </lineage>
</organism>
<gene>
    <name evidence="3" type="ORF">BJ991_003158</name>
</gene>
<evidence type="ECO:0000313" key="3">
    <source>
        <dbReference type="EMBL" id="NYE21130.1"/>
    </source>
</evidence>
<evidence type="ECO:0000256" key="1">
    <source>
        <dbReference type="SAM" id="SignalP"/>
    </source>
</evidence>
<dbReference type="AlphaFoldDB" id="A0A7Y9KKS4"/>
<dbReference type="Gene3D" id="3.40.50.1820">
    <property type="entry name" value="alpha/beta hydrolase"/>
    <property type="match status" value="2"/>
</dbReference>
<name>A0A7Y9KKS4_9MICO</name>
<reference evidence="3 4" key="1">
    <citation type="submission" date="2020-07" db="EMBL/GenBank/DDBJ databases">
        <title>Sequencing the genomes of 1000 actinobacteria strains.</title>
        <authorList>
            <person name="Klenk H.-P."/>
        </authorList>
    </citation>
    <scope>NUCLEOTIDE SEQUENCE [LARGE SCALE GENOMIC DNA]</scope>
    <source>
        <strain evidence="3 4">DSM 24662</strain>
    </source>
</reference>
<dbReference type="EMBL" id="JACCBV010000001">
    <property type="protein sequence ID" value="NYE21130.1"/>
    <property type="molecule type" value="Genomic_DNA"/>
</dbReference>
<protein>
    <recommendedName>
        <fullName evidence="2">BD-FAE-like domain-containing protein</fullName>
    </recommendedName>
</protein>
<proteinExistence type="predicted"/>
<feature type="signal peptide" evidence="1">
    <location>
        <begin position="1"/>
        <end position="26"/>
    </location>
</feature>
<feature type="chain" id="PRO_5031508653" description="BD-FAE-like domain-containing protein" evidence="1">
    <location>
        <begin position="27"/>
        <end position="735"/>
    </location>
</feature>
<dbReference type="InterPro" id="IPR049492">
    <property type="entry name" value="BD-FAE-like_dom"/>
</dbReference>
<evidence type="ECO:0000259" key="2">
    <source>
        <dbReference type="Pfam" id="PF20434"/>
    </source>
</evidence>
<comment type="caution">
    <text evidence="3">The sequence shown here is derived from an EMBL/GenBank/DDBJ whole genome shotgun (WGS) entry which is preliminary data.</text>
</comment>
<dbReference type="Proteomes" id="UP000576969">
    <property type="component" value="Unassembled WGS sequence"/>
</dbReference>
<dbReference type="RefSeq" id="WP_179491556.1">
    <property type="nucleotide sequence ID" value="NZ_JACCBV010000001.1"/>
</dbReference>
<keyword evidence="1" id="KW-0732">Signal</keyword>
<accession>A0A7Y9KKS4</accession>
<evidence type="ECO:0000313" key="4">
    <source>
        <dbReference type="Proteomes" id="UP000576969"/>
    </source>
</evidence>